<proteinExistence type="predicted"/>
<accession>A0ABS2BY35</accession>
<reference evidence="1 2" key="1">
    <citation type="submission" date="2020-08" db="EMBL/GenBank/DDBJ databases">
        <title>Description of novel Pseudomonas species.</title>
        <authorList>
            <person name="Duman M."/>
            <person name="Mulet M."/>
            <person name="Altun S."/>
            <person name="Saticioglu I.B."/>
            <person name="Lalucat J."/>
            <person name="Garcia-Valdes E."/>
        </authorList>
    </citation>
    <scope>NUCLEOTIDE SEQUENCE [LARGE SCALE GENOMIC DNA]</scope>
    <source>
        <strain evidence="1 2">P66</strain>
    </source>
</reference>
<name>A0ABS2BY35_9PSED</name>
<comment type="caution">
    <text evidence="1">The sequence shown here is derived from an EMBL/GenBank/DDBJ whole genome shotgun (WGS) entry which is preliminary data.</text>
</comment>
<sequence length="98" mass="10484">MIPTLSCSKPTSSSLQPVACVVKPLDRVTFTPHEPSALTPIIRGTVFNTLDTSSGNWRVRIVREGEAFPFGVSANVYTNLGTFEIHGVLDASVQPAIA</sequence>
<protein>
    <submittedName>
        <fullName evidence="1">Uncharacterized protein</fullName>
    </submittedName>
</protein>
<dbReference type="EMBL" id="JACOPV010000008">
    <property type="protein sequence ID" value="MBM5458532.1"/>
    <property type="molecule type" value="Genomic_DNA"/>
</dbReference>
<gene>
    <name evidence="1" type="ORF">H8F21_13265</name>
</gene>
<evidence type="ECO:0000313" key="2">
    <source>
        <dbReference type="Proteomes" id="UP000745663"/>
    </source>
</evidence>
<keyword evidence="2" id="KW-1185">Reference proteome</keyword>
<dbReference type="Proteomes" id="UP000745663">
    <property type="component" value="Unassembled WGS sequence"/>
</dbReference>
<evidence type="ECO:0000313" key="1">
    <source>
        <dbReference type="EMBL" id="MBM5458532.1"/>
    </source>
</evidence>
<organism evidence="1 2">
    <name type="scientific">Pseudomonas arcuscaelestis</name>
    <dbReference type="NCBI Taxonomy" id="2710591"/>
    <lineage>
        <taxon>Bacteria</taxon>
        <taxon>Pseudomonadati</taxon>
        <taxon>Pseudomonadota</taxon>
        <taxon>Gammaproteobacteria</taxon>
        <taxon>Pseudomonadales</taxon>
        <taxon>Pseudomonadaceae</taxon>
        <taxon>Pseudomonas</taxon>
    </lineage>
</organism>